<sequence length="90" mass="9904">MLTPKAAALKYNSLNDNAPKVIASGKGDLALKIIEKAKAFDIPLFQNEILAEALTKQEIDTEIDPQLFKAVAEVFVWLMKAEESIELSSN</sequence>
<dbReference type="InterPro" id="IPR029025">
    <property type="entry name" value="T3SS_substrate_exporter_C"/>
</dbReference>
<dbReference type="PANTHER" id="PTHR30531">
    <property type="entry name" value="FLAGELLAR BIOSYNTHETIC PROTEIN FLHB"/>
    <property type="match status" value="1"/>
</dbReference>
<organism evidence="2 3">
    <name type="scientific">Hydrogenimonas thermophila</name>
    <dbReference type="NCBI Taxonomy" id="223786"/>
    <lineage>
        <taxon>Bacteria</taxon>
        <taxon>Pseudomonadati</taxon>
        <taxon>Campylobacterota</taxon>
        <taxon>Epsilonproteobacteria</taxon>
        <taxon>Campylobacterales</taxon>
        <taxon>Hydrogenimonadaceae</taxon>
        <taxon>Hydrogenimonas</taxon>
    </lineage>
</organism>
<keyword evidence="2" id="KW-0282">Flagellum</keyword>
<reference evidence="2 3" key="1">
    <citation type="submission" date="2016-10" db="EMBL/GenBank/DDBJ databases">
        <authorList>
            <person name="de Groot N.N."/>
        </authorList>
    </citation>
    <scope>NUCLEOTIDE SEQUENCE [LARGE SCALE GENOMIC DNA]</scope>
    <source>
        <strain evidence="2 3">EP1-55-1</strain>
    </source>
</reference>
<protein>
    <submittedName>
        <fullName evidence="2">Flagellar biosynthesis protein</fullName>
    </submittedName>
</protein>
<dbReference type="Proteomes" id="UP000199227">
    <property type="component" value="Unassembled WGS sequence"/>
</dbReference>
<dbReference type="GO" id="GO:0005886">
    <property type="term" value="C:plasma membrane"/>
    <property type="evidence" value="ECO:0007669"/>
    <property type="project" value="TreeGrafter"/>
</dbReference>
<proteinExistence type="inferred from homology"/>
<dbReference type="InterPro" id="IPR006135">
    <property type="entry name" value="T3SS_substrate_exporter"/>
</dbReference>
<dbReference type="RefSeq" id="WP_092912884.1">
    <property type="nucleotide sequence ID" value="NZ_CP136592.1"/>
</dbReference>
<dbReference type="EMBL" id="FOXB01000026">
    <property type="protein sequence ID" value="SFP55692.1"/>
    <property type="molecule type" value="Genomic_DNA"/>
</dbReference>
<keyword evidence="2" id="KW-0966">Cell projection</keyword>
<evidence type="ECO:0000313" key="3">
    <source>
        <dbReference type="Proteomes" id="UP000199227"/>
    </source>
</evidence>
<dbReference type="Pfam" id="PF01312">
    <property type="entry name" value="Bac_export_2"/>
    <property type="match status" value="1"/>
</dbReference>
<dbReference type="PANTHER" id="PTHR30531:SF12">
    <property type="entry name" value="FLAGELLAR BIOSYNTHETIC PROTEIN FLHB"/>
    <property type="match status" value="1"/>
</dbReference>
<name>A0A1I5RAZ2_9BACT</name>
<dbReference type="OrthoDB" id="5244399at2"/>
<dbReference type="Gene3D" id="3.40.1690.10">
    <property type="entry name" value="secretion proteins EscU"/>
    <property type="match status" value="1"/>
</dbReference>
<accession>A0A1I5RAZ2</accession>
<dbReference type="STRING" id="223786.SAMN05216234_1264"/>
<dbReference type="SUPFAM" id="SSF160544">
    <property type="entry name" value="EscU C-terminal domain-like"/>
    <property type="match status" value="1"/>
</dbReference>
<evidence type="ECO:0000256" key="1">
    <source>
        <dbReference type="ARBA" id="ARBA00010690"/>
    </source>
</evidence>
<comment type="similarity">
    <text evidence="1">Belongs to the type III secretion exporter family.</text>
</comment>
<evidence type="ECO:0000313" key="2">
    <source>
        <dbReference type="EMBL" id="SFP55692.1"/>
    </source>
</evidence>
<keyword evidence="3" id="KW-1185">Reference proteome</keyword>
<dbReference type="GO" id="GO:0009306">
    <property type="term" value="P:protein secretion"/>
    <property type="evidence" value="ECO:0007669"/>
    <property type="project" value="InterPro"/>
</dbReference>
<dbReference type="AlphaFoldDB" id="A0A1I5RAZ2"/>
<gene>
    <name evidence="2" type="ORF">SAMN05216234_1264</name>
</gene>
<keyword evidence="2" id="KW-0969">Cilium</keyword>